<dbReference type="InterPro" id="IPR036770">
    <property type="entry name" value="Ankyrin_rpt-contain_sf"/>
</dbReference>
<sequence length="250" mass="26805">MKKLAAKLPTFLLGAVVGITLTAGTAVGAATYLKATQSNVKIVVDGSQAKLSDSPLNVNGRLYLPVRDTANALGYSVESVSSSKVSLKESTSDGNSTTTSSSNNASSGNNTINPNTNTIVGKKVKNLKETYSTEGKLDADKIRTALNSGVLGVNDQDSTNGGNTLLMYAIEENNFEAYKAIKRNALDVNVQRDDGKTALMLSVINKNSFYFGEINELKPDYLIKDNNGKQAYDYAEKNSSFQIGLKIYMM</sequence>
<dbReference type="RefSeq" id="WP_110821005.1">
    <property type="nucleotide sequence ID" value="NZ_PRLG01000020.1"/>
</dbReference>
<dbReference type="OrthoDB" id="2930255at2"/>
<accession>A0A2W0CXK3</accession>
<evidence type="ECO:0000313" key="4">
    <source>
        <dbReference type="Proteomes" id="UP000247459"/>
    </source>
</evidence>
<comment type="caution">
    <text evidence="3">The sequence shown here is derived from an EMBL/GenBank/DDBJ whole genome shotgun (WGS) entry which is preliminary data.</text>
</comment>
<evidence type="ECO:0000259" key="2">
    <source>
        <dbReference type="Pfam" id="PF07833"/>
    </source>
</evidence>
<dbReference type="SUPFAM" id="SSF48403">
    <property type="entry name" value="Ankyrin repeat"/>
    <property type="match status" value="1"/>
</dbReference>
<dbReference type="Proteomes" id="UP000247459">
    <property type="component" value="Unassembled WGS sequence"/>
</dbReference>
<dbReference type="InterPro" id="IPR036582">
    <property type="entry name" value="Mao_N_sf"/>
</dbReference>
<organism evidence="3 4">
    <name type="scientific">Paenibacillus illinoisensis</name>
    <dbReference type="NCBI Taxonomy" id="59845"/>
    <lineage>
        <taxon>Bacteria</taxon>
        <taxon>Bacillati</taxon>
        <taxon>Bacillota</taxon>
        <taxon>Bacilli</taxon>
        <taxon>Bacillales</taxon>
        <taxon>Paenibacillaceae</taxon>
        <taxon>Paenibacillus</taxon>
    </lineage>
</organism>
<dbReference type="Pfam" id="PF07833">
    <property type="entry name" value="Cu_amine_oxidN1"/>
    <property type="match status" value="1"/>
</dbReference>
<dbReference type="Gene3D" id="1.25.40.20">
    <property type="entry name" value="Ankyrin repeat-containing domain"/>
    <property type="match status" value="1"/>
</dbReference>
<feature type="region of interest" description="Disordered" evidence="1">
    <location>
        <begin position="84"/>
        <end position="119"/>
    </location>
</feature>
<name>A0A2W0CXK3_9BACL</name>
<gene>
    <name evidence="3" type="ORF">PIL02S_03527</name>
</gene>
<protein>
    <submittedName>
        <fullName evidence="3">Ankyrin</fullName>
    </submittedName>
</protein>
<reference evidence="3 4" key="1">
    <citation type="submission" date="2018-01" db="EMBL/GenBank/DDBJ databases">
        <title>Genome sequence of the PGP bacterium Paenibacillus illinoisensis E3.</title>
        <authorList>
            <person name="Rolli E."/>
            <person name="Marasco R."/>
            <person name="Bessem C."/>
            <person name="Michoud G."/>
            <person name="Gaiarsa S."/>
            <person name="Borin S."/>
            <person name="Daffonchio D."/>
        </authorList>
    </citation>
    <scope>NUCLEOTIDE SEQUENCE [LARGE SCALE GENOMIC DNA]</scope>
    <source>
        <strain evidence="3 4">E3</strain>
    </source>
</reference>
<proteinExistence type="predicted"/>
<evidence type="ECO:0000313" key="3">
    <source>
        <dbReference type="EMBL" id="PYY28371.1"/>
    </source>
</evidence>
<dbReference type="EMBL" id="PRLG01000020">
    <property type="protein sequence ID" value="PYY28371.1"/>
    <property type="molecule type" value="Genomic_DNA"/>
</dbReference>
<evidence type="ECO:0000256" key="1">
    <source>
        <dbReference type="SAM" id="MobiDB-lite"/>
    </source>
</evidence>
<dbReference type="SUPFAM" id="SSF55383">
    <property type="entry name" value="Copper amine oxidase, domain N"/>
    <property type="match status" value="1"/>
</dbReference>
<feature type="compositionally biased region" description="Low complexity" evidence="1">
    <location>
        <begin position="92"/>
        <end position="119"/>
    </location>
</feature>
<feature type="domain" description="Copper amine oxidase-like N-terminal" evidence="2">
    <location>
        <begin position="43"/>
        <end position="115"/>
    </location>
</feature>
<dbReference type="AlphaFoldDB" id="A0A2W0CXK3"/>
<dbReference type="InterPro" id="IPR012854">
    <property type="entry name" value="Cu_amine_oxidase-like_N"/>
</dbReference>